<reference evidence="10 11" key="1">
    <citation type="submission" date="2024-02" db="EMBL/GenBank/DDBJ databases">
        <title>De novo assembly and annotation of 12 fungi associated with fruit tree decline syndrome in Ontario, Canada.</title>
        <authorList>
            <person name="Sulman M."/>
            <person name="Ellouze W."/>
            <person name="Ilyukhin E."/>
        </authorList>
    </citation>
    <scope>NUCLEOTIDE SEQUENCE [LARGE SCALE GENOMIC DNA]</scope>
    <source>
        <strain evidence="10 11">M11/M66-122</strain>
    </source>
</reference>
<evidence type="ECO:0000256" key="5">
    <source>
        <dbReference type="ARBA" id="ARBA00022801"/>
    </source>
</evidence>
<organism evidence="10 11">
    <name type="scientific">Diatrype stigma</name>
    <dbReference type="NCBI Taxonomy" id="117547"/>
    <lineage>
        <taxon>Eukaryota</taxon>
        <taxon>Fungi</taxon>
        <taxon>Dikarya</taxon>
        <taxon>Ascomycota</taxon>
        <taxon>Pezizomycotina</taxon>
        <taxon>Sordariomycetes</taxon>
        <taxon>Xylariomycetidae</taxon>
        <taxon>Xylariales</taxon>
        <taxon>Diatrypaceae</taxon>
        <taxon>Diatrype</taxon>
    </lineage>
</organism>
<keyword evidence="7" id="KW-0325">Glycoprotein</keyword>
<evidence type="ECO:0000313" key="10">
    <source>
        <dbReference type="EMBL" id="KAK7750839.1"/>
    </source>
</evidence>
<evidence type="ECO:0000256" key="7">
    <source>
        <dbReference type="ARBA" id="ARBA00023180"/>
    </source>
</evidence>
<comment type="similarity">
    <text evidence="1">Belongs to the palmitoyl-protein thioesterase family.</text>
</comment>
<dbReference type="GO" id="GO:0008474">
    <property type="term" value="F:palmitoyl-(protein) hydrolase activity"/>
    <property type="evidence" value="ECO:0007669"/>
    <property type="project" value="UniProtKB-EC"/>
</dbReference>
<dbReference type="AlphaFoldDB" id="A0AAN9UX44"/>
<feature type="chain" id="PRO_5042821591" description="Palmitoyl-protein thioesterase 1" evidence="9">
    <location>
        <begin position="27"/>
        <end position="345"/>
    </location>
</feature>
<dbReference type="InterPro" id="IPR002472">
    <property type="entry name" value="Palm_thioest"/>
</dbReference>
<sequence length="345" mass="37423">MPSPRKLPIALVALASSLLSATAATASQPQQPIAAAAPAAAINPAAEDNDDTPLPLVIWHGLADDYQAEGLQSVGRLAEAAHPGIFVYYVRLDASASSDRSATFYGNVTAQLEQVCADIAAHPILSTAPAIDALGFSQGGQFLRGYVERCSAPPVRSLVTVGSQHNGIVDYRACGAADLLCRGAMALLHGQTWSRWVQGRLVPAQYFRDPADLPSYLENSNFLADINNERALKNVAYAENIANLTNFVMHMFEDDTTVIPKQTAWFQEVADGGETVVPLRERPIYTEDWIGLKKLDDKGGLKFLSSPGEHMSLSDEFLTDIFETYLGPYGKKFPREEESEGPREL</sequence>
<dbReference type="Proteomes" id="UP001320420">
    <property type="component" value="Unassembled WGS sequence"/>
</dbReference>
<dbReference type="InterPro" id="IPR029058">
    <property type="entry name" value="AB_hydrolase_fold"/>
</dbReference>
<evidence type="ECO:0000256" key="4">
    <source>
        <dbReference type="ARBA" id="ARBA00022729"/>
    </source>
</evidence>
<dbReference type="Gene3D" id="3.40.50.1820">
    <property type="entry name" value="alpha/beta hydrolase"/>
    <property type="match status" value="1"/>
</dbReference>
<accession>A0AAN9UX44</accession>
<dbReference type="PANTHER" id="PTHR11247:SF8">
    <property type="entry name" value="PALMITOYL-PROTEIN THIOESTERASE 1"/>
    <property type="match status" value="1"/>
</dbReference>
<evidence type="ECO:0000256" key="1">
    <source>
        <dbReference type="ARBA" id="ARBA00010758"/>
    </source>
</evidence>
<dbReference type="EMBL" id="JAKJXP020000058">
    <property type="protein sequence ID" value="KAK7750839.1"/>
    <property type="molecule type" value="Genomic_DNA"/>
</dbReference>
<proteinExistence type="inferred from homology"/>
<keyword evidence="6" id="KW-1015">Disulfide bond</keyword>
<name>A0AAN9UX44_9PEZI</name>
<evidence type="ECO:0000256" key="8">
    <source>
        <dbReference type="ARBA" id="ARBA00031934"/>
    </source>
</evidence>
<keyword evidence="5" id="KW-0378">Hydrolase</keyword>
<evidence type="ECO:0000256" key="6">
    <source>
        <dbReference type="ARBA" id="ARBA00023157"/>
    </source>
</evidence>
<dbReference type="FunFam" id="3.40.50.1820:FF:000107">
    <property type="entry name" value="Palmitoyl-protein thioesterase 1"/>
    <property type="match status" value="1"/>
</dbReference>
<protein>
    <recommendedName>
        <fullName evidence="3">Palmitoyl-protein thioesterase 1</fullName>
        <ecNumber evidence="2">3.1.2.22</ecNumber>
    </recommendedName>
    <alternativeName>
        <fullName evidence="8">Palmitoyl-protein hydrolase 1</fullName>
    </alternativeName>
</protein>
<dbReference type="SUPFAM" id="SSF53474">
    <property type="entry name" value="alpha/beta-Hydrolases"/>
    <property type="match status" value="1"/>
</dbReference>
<dbReference type="PRINTS" id="PR00414">
    <property type="entry name" value="PPTHIESTRASE"/>
</dbReference>
<keyword evidence="11" id="KW-1185">Reference proteome</keyword>
<comment type="caution">
    <text evidence="10">The sequence shown here is derived from an EMBL/GenBank/DDBJ whole genome shotgun (WGS) entry which is preliminary data.</text>
</comment>
<dbReference type="Pfam" id="PF02089">
    <property type="entry name" value="Palm_thioest"/>
    <property type="match status" value="1"/>
</dbReference>
<dbReference type="PANTHER" id="PTHR11247">
    <property type="entry name" value="PALMITOYL-PROTEIN THIOESTERASE/DOLICHYLDIPHOSPHATASE 1"/>
    <property type="match status" value="1"/>
</dbReference>
<evidence type="ECO:0000313" key="11">
    <source>
        <dbReference type="Proteomes" id="UP001320420"/>
    </source>
</evidence>
<feature type="signal peptide" evidence="9">
    <location>
        <begin position="1"/>
        <end position="26"/>
    </location>
</feature>
<evidence type="ECO:0000256" key="2">
    <source>
        <dbReference type="ARBA" id="ARBA00012423"/>
    </source>
</evidence>
<keyword evidence="4 9" id="KW-0732">Signal</keyword>
<evidence type="ECO:0000256" key="9">
    <source>
        <dbReference type="SAM" id="SignalP"/>
    </source>
</evidence>
<gene>
    <name evidence="10" type="ORF">SLS62_007238</name>
</gene>
<evidence type="ECO:0000256" key="3">
    <source>
        <dbReference type="ARBA" id="ARBA00014212"/>
    </source>
</evidence>
<dbReference type="EC" id="3.1.2.22" evidence="2"/>